<protein>
    <submittedName>
        <fullName evidence="1">Uncharacterized protein</fullName>
    </submittedName>
</protein>
<dbReference type="RefSeq" id="WP_092927750.1">
    <property type="nucleotide sequence ID" value="NZ_FOMZ01000008.1"/>
</dbReference>
<organism evidence="1 2">
    <name type="scientific">Actinopolyspora alba</name>
    <dbReference type="NCBI Taxonomy" id="673379"/>
    <lineage>
        <taxon>Bacteria</taxon>
        <taxon>Bacillati</taxon>
        <taxon>Actinomycetota</taxon>
        <taxon>Actinomycetes</taxon>
        <taxon>Actinopolysporales</taxon>
        <taxon>Actinopolysporaceae</taxon>
        <taxon>Actinopolyspora</taxon>
        <taxon>Actinopolyspora alba group</taxon>
    </lineage>
</organism>
<proteinExistence type="predicted"/>
<keyword evidence="2" id="KW-1185">Reference proteome</keyword>
<sequence>MSNDHSHIDREFAPDGGHEFLLELRRHYDRWRSGSRALPPAQRAEHTRALAHAVDRFLDEAHRNDELPDVIRCALRSWRDQLHEQATRLSRAHVTGPPPCR</sequence>
<evidence type="ECO:0000313" key="1">
    <source>
        <dbReference type="EMBL" id="SFE16157.1"/>
    </source>
</evidence>
<accession>A0A1I1Y9A3</accession>
<evidence type="ECO:0000313" key="2">
    <source>
        <dbReference type="Proteomes" id="UP000198716"/>
    </source>
</evidence>
<dbReference type="Proteomes" id="UP000198716">
    <property type="component" value="Unassembled WGS sequence"/>
</dbReference>
<reference evidence="2" key="1">
    <citation type="submission" date="2016-10" db="EMBL/GenBank/DDBJ databases">
        <authorList>
            <person name="Varghese N."/>
            <person name="Submissions S."/>
        </authorList>
    </citation>
    <scope>NUCLEOTIDE SEQUENCE [LARGE SCALE GENOMIC DNA]</scope>
    <source>
        <strain evidence="2">DSM 45004</strain>
    </source>
</reference>
<name>A0A1I1Y9A3_9ACTN</name>
<dbReference type="EMBL" id="FOMZ01000008">
    <property type="protein sequence ID" value="SFE16157.1"/>
    <property type="molecule type" value="Genomic_DNA"/>
</dbReference>
<dbReference type="AlphaFoldDB" id="A0A1I1Y9A3"/>
<gene>
    <name evidence="1" type="ORF">SAMN04487819_108268</name>
</gene>